<keyword evidence="4" id="KW-1185">Reference proteome</keyword>
<feature type="region of interest" description="Disordered" evidence="1">
    <location>
        <begin position="429"/>
        <end position="452"/>
    </location>
</feature>
<sequence length="452" mass="49657">MRKISLLLTFALVVALTVPAFAVVDNVEITGEVETVFEIGHYGEDEDTTAELWQEGDVLDIDLPEAGDRKDGDDFPAEKAFYQTINLNITGNVDNIKFDLAVDTITNSFAEATRVPYSNTGYDLGENDDTNQFKMDTALLTVTNDVSTLKAGDLNGTKVDKYFINDEDMEGVDITTTVADVDVRSFVLGKDEKEDDFYGVTVAKDFGATKLTGKLYHAREAAEKVTDLALEAKSTVSNALTVNGQLAFNSAKEADTTSSFFNVNANYVLTDMVTVRGEFETVGEDFVSYYNDLEKDDDYNKFNVGSDFALNDNNTLKADYTVYDHANDPEKKNAIKLALDNTTGAFTNTASVEFTKNNGYEENTDITVLTLESEYAMSDITTITAKLVKQAADDVSANNDYVKYTYLAAGLDHKLSDNISWNTEAKYITGSNSDDTDDGEGNSLKTKLKVSF</sequence>
<organism evidence="3 4">
    <name type="scientific">Orenia metallireducens</name>
    <dbReference type="NCBI Taxonomy" id="1413210"/>
    <lineage>
        <taxon>Bacteria</taxon>
        <taxon>Bacillati</taxon>
        <taxon>Bacillota</taxon>
        <taxon>Clostridia</taxon>
        <taxon>Halanaerobiales</taxon>
        <taxon>Halobacteroidaceae</taxon>
        <taxon>Orenia</taxon>
    </lineage>
</organism>
<accession>A0A285I956</accession>
<dbReference type="Proteomes" id="UP000219573">
    <property type="component" value="Unassembled WGS sequence"/>
</dbReference>
<gene>
    <name evidence="3" type="ORF">SAMN06265827_1324</name>
</gene>
<dbReference type="EMBL" id="OBDZ01000032">
    <property type="protein sequence ID" value="SNY43491.1"/>
    <property type="molecule type" value="Genomic_DNA"/>
</dbReference>
<feature type="chain" id="PRO_5012447986" description="Porin domain-containing protein" evidence="2">
    <location>
        <begin position="23"/>
        <end position="452"/>
    </location>
</feature>
<dbReference type="AlphaFoldDB" id="A0A285I956"/>
<evidence type="ECO:0000313" key="3">
    <source>
        <dbReference type="EMBL" id="SNY43491.1"/>
    </source>
</evidence>
<evidence type="ECO:0000256" key="2">
    <source>
        <dbReference type="SAM" id="SignalP"/>
    </source>
</evidence>
<dbReference type="SUPFAM" id="SSF56935">
    <property type="entry name" value="Porins"/>
    <property type="match status" value="1"/>
</dbReference>
<dbReference type="OrthoDB" id="2112962at2"/>
<protein>
    <recommendedName>
        <fullName evidence="5">Porin domain-containing protein</fullName>
    </recommendedName>
</protein>
<name>A0A285I956_9FIRM</name>
<reference evidence="4" key="1">
    <citation type="submission" date="2017-09" db="EMBL/GenBank/DDBJ databases">
        <authorList>
            <person name="Varghese N."/>
            <person name="Submissions S."/>
        </authorList>
    </citation>
    <scope>NUCLEOTIDE SEQUENCE [LARGE SCALE GENOMIC DNA]</scope>
    <source>
        <strain evidence="4">MSL47</strain>
    </source>
</reference>
<evidence type="ECO:0000313" key="4">
    <source>
        <dbReference type="Proteomes" id="UP000219573"/>
    </source>
</evidence>
<keyword evidence="2" id="KW-0732">Signal</keyword>
<evidence type="ECO:0008006" key="5">
    <source>
        <dbReference type="Google" id="ProtNLM"/>
    </source>
</evidence>
<proteinExistence type="predicted"/>
<evidence type="ECO:0000256" key="1">
    <source>
        <dbReference type="SAM" id="MobiDB-lite"/>
    </source>
</evidence>
<feature type="signal peptide" evidence="2">
    <location>
        <begin position="1"/>
        <end position="22"/>
    </location>
</feature>
<dbReference type="RefSeq" id="WP_097019199.1">
    <property type="nucleotide sequence ID" value="NZ_OBDZ01000032.1"/>
</dbReference>